<dbReference type="HAMAP" id="MF_00966">
    <property type="entry name" value="G6PD"/>
    <property type="match status" value="1"/>
</dbReference>
<dbReference type="Pfam" id="PF02781">
    <property type="entry name" value="G6PD_C"/>
    <property type="match status" value="1"/>
</dbReference>
<dbReference type="NCBIfam" id="TIGR00871">
    <property type="entry name" value="zwf"/>
    <property type="match status" value="1"/>
</dbReference>
<evidence type="ECO:0000256" key="7">
    <source>
        <dbReference type="HAMAP-Rule" id="MF_00966"/>
    </source>
</evidence>
<evidence type="ECO:0000256" key="4">
    <source>
        <dbReference type="ARBA" id="ARBA00022857"/>
    </source>
</evidence>
<evidence type="ECO:0000313" key="10">
    <source>
        <dbReference type="EMBL" id="SFN97525.1"/>
    </source>
</evidence>
<feature type="binding site" evidence="7">
    <location>
        <position position="225"/>
    </location>
    <ligand>
        <name>substrate</name>
    </ligand>
</feature>
<feature type="binding site" evidence="7">
    <location>
        <begin position="99"/>
        <end position="100"/>
    </location>
    <ligand>
        <name>NADP(+)</name>
        <dbReference type="ChEBI" id="CHEBI:58349"/>
    </ligand>
</feature>
<keyword evidence="5 7" id="KW-0560">Oxidoreductase</keyword>
<keyword evidence="3 7" id="KW-0313">Glucose metabolism</keyword>
<dbReference type="Gene3D" id="3.30.360.10">
    <property type="entry name" value="Dihydrodipicolinate Reductase, domain 2"/>
    <property type="match status" value="1"/>
</dbReference>
<comment type="similarity">
    <text evidence="2 7">Belongs to the glucose-6-phosphate dehydrogenase family.</text>
</comment>
<dbReference type="GO" id="GO:0009051">
    <property type="term" value="P:pentose-phosphate shunt, oxidative branch"/>
    <property type="evidence" value="ECO:0007669"/>
    <property type="project" value="TreeGrafter"/>
</dbReference>
<dbReference type="InterPro" id="IPR001282">
    <property type="entry name" value="G6P_DH"/>
</dbReference>
<comment type="pathway">
    <text evidence="1 7">Carbohydrate degradation; pentose phosphate pathway; D-ribulose 5-phosphate from D-glucose 6-phosphate (oxidative stage): step 1/3.</text>
</comment>
<dbReference type="Gene3D" id="3.40.50.720">
    <property type="entry name" value="NAD(P)-binding Rossmann-like Domain"/>
    <property type="match status" value="1"/>
</dbReference>
<reference evidence="10 11" key="1">
    <citation type="submission" date="2016-10" db="EMBL/GenBank/DDBJ databases">
        <authorList>
            <person name="de Groot N.N."/>
        </authorList>
    </citation>
    <scope>NUCLEOTIDE SEQUENCE [LARGE SCALE GENOMIC DNA]</scope>
    <source>
        <strain evidence="10 11">CGMCC 4.1877</strain>
    </source>
</reference>
<dbReference type="STRING" id="260086.SAMN05216207_102610"/>
<keyword evidence="6 7" id="KW-0119">Carbohydrate metabolism</keyword>
<comment type="function">
    <text evidence="7">Catalyzes the oxidation of glucose 6-phosphate to 6-phosphogluconolactone.</text>
</comment>
<feature type="binding site" evidence="7">
    <location>
        <position position="157"/>
    </location>
    <ligand>
        <name>NADP(+)</name>
        <dbReference type="ChEBI" id="CHEBI:58349"/>
    </ligand>
</feature>
<evidence type="ECO:0000256" key="6">
    <source>
        <dbReference type="ARBA" id="ARBA00023277"/>
    </source>
</evidence>
<feature type="binding site" evidence="7">
    <location>
        <position position="187"/>
    </location>
    <ligand>
        <name>substrate</name>
    </ligand>
</feature>
<dbReference type="Proteomes" id="UP000199614">
    <property type="component" value="Unassembled WGS sequence"/>
</dbReference>
<dbReference type="EMBL" id="FOUY01000026">
    <property type="protein sequence ID" value="SFN97525.1"/>
    <property type="molecule type" value="Genomic_DNA"/>
</dbReference>
<evidence type="ECO:0000256" key="1">
    <source>
        <dbReference type="ARBA" id="ARBA00004937"/>
    </source>
</evidence>
<accession>A0A1I5DE47</accession>
<evidence type="ECO:0000256" key="3">
    <source>
        <dbReference type="ARBA" id="ARBA00022526"/>
    </source>
</evidence>
<keyword evidence="11" id="KW-1185">Reference proteome</keyword>
<feature type="binding site" evidence="7">
    <location>
        <position position="357"/>
    </location>
    <ligand>
        <name>substrate</name>
    </ligand>
</feature>
<dbReference type="InterPro" id="IPR022675">
    <property type="entry name" value="G6P_DH_C"/>
</dbReference>
<keyword evidence="4 7" id="KW-0521">NADP</keyword>
<dbReference type="SUPFAM" id="SSF51735">
    <property type="entry name" value="NAD(P)-binding Rossmann-fold domains"/>
    <property type="match status" value="1"/>
</dbReference>
<feature type="domain" description="Glucose-6-phosphate dehydrogenase NAD-binding" evidence="8">
    <location>
        <begin position="14"/>
        <end position="196"/>
    </location>
</feature>
<dbReference type="GO" id="GO:0004345">
    <property type="term" value="F:glucose-6-phosphate dehydrogenase activity"/>
    <property type="evidence" value="ECO:0007669"/>
    <property type="project" value="UniProtKB-UniRule"/>
</dbReference>
<feature type="domain" description="Glucose-6-phosphate dehydrogenase C-terminal" evidence="9">
    <location>
        <begin position="198"/>
        <end position="503"/>
    </location>
</feature>
<feature type="binding site" evidence="7">
    <location>
        <position position="191"/>
    </location>
    <ligand>
        <name>substrate</name>
    </ligand>
</feature>
<dbReference type="GO" id="GO:0005829">
    <property type="term" value="C:cytosol"/>
    <property type="evidence" value="ECO:0007669"/>
    <property type="project" value="TreeGrafter"/>
</dbReference>
<dbReference type="SUPFAM" id="SSF55347">
    <property type="entry name" value="Glyceraldehyde-3-phosphate dehydrogenase-like, C-terminal domain"/>
    <property type="match status" value="1"/>
</dbReference>
<dbReference type="PANTHER" id="PTHR23429">
    <property type="entry name" value="GLUCOSE-6-PHOSPHATE 1-DEHYDROGENASE G6PD"/>
    <property type="match status" value="1"/>
</dbReference>
<dbReference type="Pfam" id="PF00479">
    <property type="entry name" value="G6PD_N"/>
    <property type="match status" value="1"/>
</dbReference>
<sequence>MPHTLPVMDAADIVVFGGTGDLAMRKLLPALYLRDRDDQLAEGTRIVAVSRSGLGDDGYRDKVDSELRRTAPRWAGPDACADDDVHSRFLRRLHHVTLDVADDDWSELSGLLGPADEDGARIRVLYLASAPQLFGRICVGSAQAGIVDDRTRVVLEKPLGHDLSSAREINDEVGSVFAEEQIYRIDHYLGKETVQNLLVLRFGNSLFEPLWNAGQIDHVQITVAESIGVGNRADYYDDSGALRDMVQNHLLQLLCLVAMEPPARIDGEGVRDEKLKVLRSLTPLEGPGVVRDTVRGRYTEGLVDGTAVPGYTTELAESRAGTPREQEPSNTETFVALRAEVANWRWAGVPFYLRTGKRLARHASEIVVQFKPVPHSIFPAFGEELPANRLVLRLQPDEGVRLHMTAKEPGPGGIRPIPAPLDLSFARTFGDRLPDAYERLLMDVLRGNPTLFMRRDEIEAAWRWVEPIMRTWADTDQQPRPYAAGSDGPAAAATLIERDGRTWGS</sequence>
<feature type="binding site" evidence="7">
    <location>
        <position position="244"/>
    </location>
    <ligand>
        <name>substrate</name>
    </ligand>
</feature>
<evidence type="ECO:0000256" key="2">
    <source>
        <dbReference type="ARBA" id="ARBA00009975"/>
    </source>
</evidence>
<dbReference type="EC" id="1.1.1.49" evidence="7"/>
<comment type="caution">
    <text evidence="7">Lacks conserved residue(s) required for the propagation of feature annotation.</text>
</comment>
<dbReference type="GO" id="GO:0006006">
    <property type="term" value="P:glucose metabolic process"/>
    <property type="evidence" value="ECO:0007669"/>
    <property type="project" value="UniProtKB-KW"/>
</dbReference>
<dbReference type="InterPro" id="IPR036291">
    <property type="entry name" value="NAD(P)-bd_dom_sf"/>
</dbReference>
<evidence type="ECO:0000256" key="5">
    <source>
        <dbReference type="ARBA" id="ARBA00023002"/>
    </source>
</evidence>
<evidence type="ECO:0000259" key="8">
    <source>
        <dbReference type="Pfam" id="PF00479"/>
    </source>
</evidence>
<name>A0A1I5DE47_PSUAM</name>
<proteinExistence type="inferred from homology"/>
<dbReference type="PRINTS" id="PR00079">
    <property type="entry name" value="G6PDHDRGNASE"/>
</dbReference>
<dbReference type="UniPathway" id="UPA00115">
    <property type="reaction ID" value="UER00408"/>
</dbReference>
<evidence type="ECO:0000259" key="9">
    <source>
        <dbReference type="Pfam" id="PF02781"/>
    </source>
</evidence>
<dbReference type="AlphaFoldDB" id="A0A1I5DE47"/>
<gene>
    <name evidence="7" type="primary">zwf</name>
    <name evidence="10" type="ORF">SAMN05216207_102610</name>
</gene>
<dbReference type="InterPro" id="IPR019796">
    <property type="entry name" value="G6P_DH_AS"/>
</dbReference>
<dbReference type="PROSITE" id="PS00069">
    <property type="entry name" value="G6P_DEHYDROGENASE"/>
    <property type="match status" value="1"/>
</dbReference>
<protein>
    <recommendedName>
        <fullName evidence="7">Glucose-6-phosphate 1-dehydrogenase</fullName>
        <shortName evidence="7">G6PD</shortName>
        <ecNumber evidence="7">1.1.1.49</ecNumber>
    </recommendedName>
</protein>
<feature type="active site" description="Proton acceptor" evidence="7">
    <location>
        <position position="249"/>
    </location>
</feature>
<dbReference type="InterPro" id="IPR022674">
    <property type="entry name" value="G6P_DH_NAD-bd"/>
</dbReference>
<feature type="binding site" evidence="7">
    <location>
        <position position="51"/>
    </location>
    <ligand>
        <name>NADP(+)</name>
        <dbReference type="ChEBI" id="CHEBI:58349"/>
    </ligand>
</feature>
<dbReference type="PANTHER" id="PTHR23429:SF0">
    <property type="entry name" value="GLUCOSE-6-PHOSPHATE 1-DEHYDROGENASE"/>
    <property type="match status" value="1"/>
</dbReference>
<evidence type="ECO:0000313" key="11">
    <source>
        <dbReference type="Proteomes" id="UP000199614"/>
    </source>
</evidence>
<dbReference type="GO" id="GO:0050661">
    <property type="term" value="F:NADP binding"/>
    <property type="evidence" value="ECO:0007669"/>
    <property type="project" value="UniProtKB-UniRule"/>
</dbReference>
<comment type="catalytic activity">
    <reaction evidence="7">
        <text>D-glucose 6-phosphate + NADP(+) = 6-phospho-D-glucono-1,5-lactone + NADPH + H(+)</text>
        <dbReference type="Rhea" id="RHEA:15841"/>
        <dbReference type="ChEBI" id="CHEBI:15378"/>
        <dbReference type="ChEBI" id="CHEBI:57783"/>
        <dbReference type="ChEBI" id="CHEBI:57955"/>
        <dbReference type="ChEBI" id="CHEBI:58349"/>
        <dbReference type="ChEBI" id="CHEBI:61548"/>
        <dbReference type="EC" id="1.1.1.49"/>
    </reaction>
</comment>
<dbReference type="PIRSF" id="PIRSF000110">
    <property type="entry name" value="G6PD"/>
    <property type="match status" value="1"/>
</dbReference>
<organism evidence="10 11">
    <name type="scientific">Pseudonocardia ammonioxydans</name>
    <dbReference type="NCBI Taxonomy" id="260086"/>
    <lineage>
        <taxon>Bacteria</taxon>
        <taxon>Bacillati</taxon>
        <taxon>Actinomycetota</taxon>
        <taxon>Actinomycetes</taxon>
        <taxon>Pseudonocardiales</taxon>
        <taxon>Pseudonocardiaceae</taxon>
        <taxon>Pseudonocardia</taxon>
    </lineage>
</organism>